<dbReference type="OrthoDB" id="5365964at2"/>
<dbReference type="Proteomes" id="UP000314011">
    <property type="component" value="Unassembled WGS sequence"/>
</dbReference>
<dbReference type="PIRSF" id="PIRSF030771">
    <property type="entry name" value="UCP030771"/>
    <property type="match status" value="1"/>
</dbReference>
<dbReference type="InterPro" id="IPR011231">
    <property type="entry name" value="Phage_VT1-Sakai_H0018"/>
</dbReference>
<dbReference type="EMBL" id="VFFF01000001">
    <property type="protein sequence ID" value="TNY32920.1"/>
    <property type="molecule type" value="Genomic_DNA"/>
</dbReference>
<name>A0A5C5GEI9_9RHOB</name>
<reference evidence="1 2" key="1">
    <citation type="submission" date="2019-06" db="EMBL/GenBank/DDBJ databases">
        <title>Genome of new Rhodobacteraceae sp. SM1903.</title>
        <authorList>
            <person name="Ren X."/>
        </authorList>
    </citation>
    <scope>NUCLEOTIDE SEQUENCE [LARGE SCALE GENOMIC DNA]</scope>
    <source>
        <strain evidence="1 2">SM1903</strain>
    </source>
</reference>
<keyword evidence="2" id="KW-1185">Reference proteome</keyword>
<sequence length="113" mass="11305">MKNYVQPGVNLTLAAPYDVASGAGVLVGSIFGVAALTADSGDDVTIVTEGVFDLAKVSAQAWTVGARIFWDDSTKLATTTAASGANKLIGVATAAAANPSDTGQVRLSAAFTL</sequence>
<protein>
    <submittedName>
        <fullName evidence="1">DUF2190 family protein</fullName>
    </submittedName>
</protein>
<evidence type="ECO:0000313" key="1">
    <source>
        <dbReference type="EMBL" id="TNY32920.1"/>
    </source>
</evidence>
<organism evidence="1 2">
    <name type="scientific">Pelagovum pacificum</name>
    <dbReference type="NCBI Taxonomy" id="2588711"/>
    <lineage>
        <taxon>Bacteria</taxon>
        <taxon>Pseudomonadati</taxon>
        <taxon>Pseudomonadota</taxon>
        <taxon>Alphaproteobacteria</taxon>
        <taxon>Rhodobacterales</taxon>
        <taxon>Paracoccaceae</taxon>
        <taxon>Pelagovum</taxon>
    </lineage>
</organism>
<dbReference type="RefSeq" id="WP_140193603.1">
    <property type="nucleotide sequence ID" value="NZ_CP065915.1"/>
</dbReference>
<dbReference type="AlphaFoldDB" id="A0A5C5GEI9"/>
<accession>A0A5C5GEI9</accession>
<gene>
    <name evidence="1" type="ORF">FHY64_06485</name>
</gene>
<dbReference type="Pfam" id="PF09956">
    <property type="entry name" value="Phage_cement_2"/>
    <property type="match status" value="1"/>
</dbReference>
<comment type="caution">
    <text evidence="1">The sequence shown here is derived from an EMBL/GenBank/DDBJ whole genome shotgun (WGS) entry which is preliminary data.</text>
</comment>
<evidence type="ECO:0000313" key="2">
    <source>
        <dbReference type="Proteomes" id="UP000314011"/>
    </source>
</evidence>
<proteinExistence type="predicted"/>